<keyword evidence="6 27" id="KW-0548">Nucleotidyltransferase</keyword>
<feature type="region of interest" description="Disordered" evidence="24">
    <location>
        <begin position="89"/>
        <end position="112"/>
    </location>
</feature>
<evidence type="ECO:0000256" key="9">
    <source>
        <dbReference type="ARBA" id="ARBA00022801"/>
    </source>
</evidence>
<feature type="binding site" evidence="20">
    <location>
        <begin position="375"/>
        <end position="382"/>
    </location>
    <ligand>
        <name>ATP</name>
        <dbReference type="ChEBI" id="CHEBI:30616"/>
    </ligand>
</feature>
<evidence type="ECO:0000256" key="16">
    <source>
        <dbReference type="ARBA" id="ARBA00047939"/>
    </source>
</evidence>
<keyword evidence="12 25" id="KW-1133">Transmembrane helix</keyword>
<protein>
    <recommendedName>
        <fullName evidence="3">Protein adenylyltransferase Fic</fullName>
        <ecNumber evidence="15">2.7.7.108</ecNumber>
    </recommendedName>
    <alternativeName>
        <fullName evidence="14">De-AMPylase Fic</fullName>
    </alternativeName>
</protein>
<dbReference type="Gene3D" id="1.10.3290.10">
    <property type="entry name" value="Fido-like domain"/>
    <property type="match status" value="1"/>
</dbReference>
<reference evidence="27" key="1">
    <citation type="submission" date="2022-07" db="EMBL/GenBank/DDBJ databases">
        <authorList>
            <person name="Trinca V."/>
            <person name="Uliana J.V.C."/>
            <person name="Torres T.T."/>
            <person name="Ward R.J."/>
            <person name="Monesi N."/>
        </authorList>
    </citation>
    <scope>NUCLEOTIDE SEQUENCE</scope>
    <source>
        <strain evidence="27">HSMRA1968</strain>
        <tissue evidence="27">Whole embryos</tissue>
    </source>
</reference>
<feature type="site" description="Important for autoinhibition of adenylyltransferase activity" evidence="21">
    <location>
        <position position="243"/>
    </location>
</feature>
<evidence type="ECO:0000256" key="2">
    <source>
        <dbReference type="ARBA" id="ARBA00009742"/>
    </source>
</evidence>
<keyword evidence="5 25" id="KW-0812">Transmembrane</keyword>
<dbReference type="PROSITE" id="PS50005">
    <property type="entry name" value="TPR"/>
    <property type="match status" value="1"/>
</dbReference>
<dbReference type="Proteomes" id="UP001151699">
    <property type="component" value="Chromosome A"/>
</dbReference>
<dbReference type="PANTHER" id="PTHR13504:SF34">
    <property type="entry name" value="PROTEIN ADENYLYLTRANSFERASE FICD"/>
    <property type="match status" value="1"/>
</dbReference>
<keyword evidence="7" id="KW-0677">Repeat</keyword>
<dbReference type="GO" id="GO:0044603">
    <property type="term" value="F:protein adenylylhydrolase activity"/>
    <property type="evidence" value="ECO:0007669"/>
    <property type="project" value="UniProtKB-ARBA"/>
</dbReference>
<accession>A0A9Q0NFN8</accession>
<evidence type="ECO:0000256" key="25">
    <source>
        <dbReference type="SAM" id="Phobius"/>
    </source>
</evidence>
<evidence type="ECO:0000256" key="17">
    <source>
        <dbReference type="ARBA" id="ARBA00048696"/>
    </source>
</evidence>
<evidence type="ECO:0000256" key="21">
    <source>
        <dbReference type="PIRSR" id="PIRSR640198-3"/>
    </source>
</evidence>
<keyword evidence="11 20" id="KW-0067">ATP-binding</keyword>
<feature type="active site" evidence="19">
    <location>
        <position position="371"/>
    </location>
</feature>
<evidence type="ECO:0000256" key="8">
    <source>
        <dbReference type="ARBA" id="ARBA00022741"/>
    </source>
</evidence>
<comment type="subcellular location">
    <subcellularLocation>
        <location evidence="1">Membrane</location>
        <topology evidence="1">Single-pass membrane protein</topology>
    </subcellularLocation>
</comment>
<evidence type="ECO:0000256" key="10">
    <source>
        <dbReference type="ARBA" id="ARBA00022803"/>
    </source>
</evidence>
<evidence type="ECO:0000313" key="28">
    <source>
        <dbReference type="Proteomes" id="UP001151699"/>
    </source>
</evidence>
<evidence type="ECO:0000256" key="18">
    <source>
        <dbReference type="ARBA" id="ARBA00049297"/>
    </source>
</evidence>
<dbReference type="GO" id="GO:0030544">
    <property type="term" value="F:Hsp70 protein binding"/>
    <property type="evidence" value="ECO:0007669"/>
    <property type="project" value="UniProtKB-ARBA"/>
</dbReference>
<keyword evidence="28" id="KW-1185">Reference proteome</keyword>
<dbReference type="PANTHER" id="PTHR13504">
    <property type="entry name" value="FIDO DOMAIN-CONTAINING PROTEIN DDB_G0283145"/>
    <property type="match status" value="1"/>
</dbReference>
<dbReference type="SUPFAM" id="SSF140931">
    <property type="entry name" value="Fic-like"/>
    <property type="match status" value="1"/>
</dbReference>
<evidence type="ECO:0000256" key="24">
    <source>
        <dbReference type="SAM" id="MobiDB-lite"/>
    </source>
</evidence>
<dbReference type="InterPro" id="IPR040198">
    <property type="entry name" value="Fido_containing"/>
</dbReference>
<evidence type="ECO:0000313" key="27">
    <source>
        <dbReference type="EMBL" id="KAJ6648664.1"/>
    </source>
</evidence>
<evidence type="ECO:0000256" key="13">
    <source>
        <dbReference type="ARBA" id="ARBA00023136"/>
    </source>
</evidence>
<evidence type="ECO:0000256" key="5">
    <source>
        <dbReference type="ARBA" id="ARBA00022692"/>
    </source>
</evidence>
<name>A0A9Q0NFN8_9DIPT</name>
<dbReference type="OrthoDB" id="439046at2759"/>
<evidence type="ECO:0000256" key="14">
    <source>
        <dbReference type="ARBA" id="ARBA00030885"/>
    </source>
</evidence>
<feature type="glycosylation site" description="N-linked (GlcNAc...) asparagine" evidence="22">
    <location>
        <position position="284"/>
    </location>
</feature>
<evidence type="ECO:0000256" key="3">
    <source>
        <dbReference type="ARBA" id="ARBA00014915"/>
    </source>
</evidence>
<feature type="domain" description="Fido" evidence="26">
    <location>
        <begin position="293"/>
        <end position="428"/>
    </location>
</feature>
<keyword evidence="8 20" id="KW-0547">Nucleotide-binding</keyword>
<comment type="catalytic activity">
    <reaction evidence="17">
        <text>L-tyrosyl-[protein] + ATP = O-(5'-adenylyl)-L-tyrosyl-[protein] + diphosphate</text>
        <dbReference type="Rhea" id="RHEA:54288"/>
        <dbReference type="Rhea" id="RHEA-COMP:10136"/>
        <dbReference type="Rhea" id="RHEA-COMP:13846"/>
        <dbReference type="ChEBI" id="CHEBI:30616"/>
        <dbReference type="ChEBI" id="CHEBI:33019"/>
        <dbReference type="ChEBI" id="CHEBI:46858"/>
        <dbReference type="ChEBI" id="CHEBI:83624"/>
        <dbReference type="EC" id="2.7.7.108"/>
    </reaction>
</comment>
<sequence>MILLKKEMIYHWWYERKKVAQMQWRPKNHFIFYFIIFSCGVLCSFVVFTVLSNKSDVTKNHRHSMTMDNVIQVRDEFSVLSPFYDGMDSGGGVHRARKSKTHRGKGRPEDQQEALSTLKVAVEFKTLGKDEKALRLFKHALALAPKNPEVLTQYGEYLEHNRQDILSADLMYFQALSVNPEHGAALANRMRTANIVEVLDQERLARLDAKRDALSAIHESNSALRRAKKEAYFQNIYHSVGIEGNTMTLAQTRSILETRMAVNGKSIDEHNEILGLDAAMKFINASLVNRDGITMKDILEIHKRVLGHVDPVEGGEFRRTQVYVGGHIPPGPGDLGVLMNSFEEWLNSDRAVSMHPVKYAALAHYKLVHIHPFTDGNGRTSRLLMNTILMRSGYPPVIIPKQWRHKYYDFLQLANEGDSRPFVRFIADCTDKTLDLFLWATSELPNQIPLLSQNEYNSHSTIIEDIDEETVMGSDATMHDEYLRF</sequence>
<evidence type="ECO:0000256" key="6">
    <source>
        <dbReference type="ARBA" id="ARBA00022695"/>
    </source>
</evidence>
<dbReference type="EC" id="2.7.7.108" evidence="15"/>
<feature type="compositionally biased region" description="Basic residues" evidence="24">
    <location>
        <begin position="94"/>
        <end position="105"/>
    </location>
</feature>
<dbReference type="GO" id="GO:0070733">
    <property type="term" value="F:AMPylase activity"/>
    <property type="evidence" value="ECO:0007669"/>
    <property type="project" value="UniProtKB-EC"/>
</dbReference>
<evidence type="ECO:0000256" key="4">
    <source>
        <dbReference type="ARBA" id="ARBA00022679"/>
    </source>
</evidence>
<dbReference type="GO" id="GO:0005524">
    <property type="term" value="F:ATP binding"/>
    <property type="evidence" value="ECO:0007669"/>
    <property type="project" value="UniProtKB-KW"/>
</dbReference>
<proteinExistence type="inferred from homology"/>
<evidence type="ECO:0000256" key="12">
    <source>
        <dbReference type="ARBA" id="ARBA00022989"/>
    </source>
</evidence>
<comment type="catalytic activity">
    <reaction evidence="18">
        <text>3-O-(5'-adenylyl)-L-threonyl-[protein] + H2O = L-threonyl-[protein] + AMP + H(+)</text>
        <dbReference type="Rhea" id="RHEA:55932"/>
        <dbReference type="Rhea" id="RHEA-COMP:11060"/>
        <dbReference type="Rhea" id="RHEA-COMP:13847"/>
        <dbReference type="ChEBI" id="CHEBI:15377"/>
        <dbReference type="ChEBI" id="CHEBI:15378"/>
        <dbReference type="ChEBI" id="CHEBI:30013"/>
        <dbReference type="ChEBI" id="CHEBI:138113"/>
        <dbReference type="ChEBI" id="CHEBI:456215"/>
    </reaction>
</comment>
<dbReference type="InterPro" id="IPR036597">
    <property type="entry name" value="Fido-like_dom_sf"/>
</dbReference>
<dbReference type="InterPro" id="IPR011990">
    <property type="entry name" value="TPR-like_helical_dom_sf"/>
</dbReference>
<evidence type="ECO:0000256" key="15">
    <source>
        <dbReference type="ARBA" id="ARBA00034531"/>
    </source>
</evidence>
<evidence type="ECO:0000256" key="22">
    <source>
        <dbReference type="PIRSR" id="PIRSR640198-4"/>
    </source>
</evidence>
<comment type="similarity">
    <text evidence="2">Belongs to the fic family.</text>
</comment>
<keyword evidence="13 25" id="KW-0472">Membrane</keyword>
<dbReference type="InterPro" id="IPR019734">
    <property type="entry name" value="TPR_rpt"/>
</dbReference>
<dbReference type="FunFam" id="1.10.3290.10:FF:000001">
    <property type="entry name" value="adenosine monophosphate-protein transferase FICD"/>
    <property type="match status" value="1"/>
</dbReference>
<dbReference type="AlphaFoldDB" id="A0A9Q0NFN8"/>
<keyword evidence="4" id="KW-0808">Transferase</keyword>
<evidence type="ECO:0000256" key="19">
    <source>
        <dbReference type="PIRSR" id="PIRSR640198-1"/>
    </source>
</evidence>
<keyword evidence="10 23" id="KW-0802">TPR repeat</keyword>
<comment type="caution">
    <text evidence="27">The sequence shown here is derived from an EMBL/GenBank/DDBJ whole genome shotgun (WGS) entry which is preliminary data.</text>
</comment>
<feature type="binding site" evidence="20">
    <location>
        <begin position="407"/>
        <end position="408"/>
    </location>
    <ligand>
        <name>ATP</name>
        <dbReference type="ChEBI" id="CHEBI:30616"/>
    </ligand>
</feature>
<organism evidence="27 28">
    <name type="scientific">Pseudolycoriella hygida</name>
    <dbReference type="NCBI Taxonomy" id="35572"/>
    <lineage>
        <taxon>Eukaryota</taxon>
        <taxon>Metazoa</taxon>
        <taxon>Ecdysozoa</taxon>
        <taxon>Arthropoda</taxon>
        <taxon>Hexapoda</taxon>
        <taxon>Insecta</taxon>
        <taxon>Pterygota</taxon>
        <taxon>Neoptera</taxon>
        <taxon>Endopterygota</taxon>
        <taxon>Diptera</taxon>
        <taxon>Nematocera</taxon>
        <taxon>Sciaroidea</taxon>
        <taxon>Sciaridae</taxon>
        <taxon>Pseudolycoriella</taxon>
    </lineage>
</organism>
<dbReference type="Gene3D" id="1.25.40.10">
    <property type="entry name" value="Tetratricopeptide repeat domain"/>
    <property type="match status" value="1"/>
</dbReference>
<evidence type="ECO:0000256" key="1">
    <source>
        <dbReference type="ARBA" id="ARBA00004167"/>
    </source>
</evidence>
<dbReference type="SUPFAM" id="SSF48452">
    <property type="entry name" value="TPR-like"/>
    <property type="match status" value="1"/>
</dbReference>
<dbReference type="GO" id="GO:0016020">
    <property type="term" value="C:membrane"/>
    <property type="evidence" value="ECO:0007669"/>
    <property type="project" value="UniProtKB-SubCell"/>
</dbReference>
<keyword evidence="9" id="KW-0378">Hydrolase</keyword>
<feature type="binding site" evidence="20">
    <location>
        <position position="415"/>
    </location>
    <ligand>
        <name>ATP</name>
        <dbReference type="ChEBI" id="CHEBI:30616"/>
    </ligand>
</feature>
<feature type="transmembrane region" description="Helical" evidence="25">
    <location>
        <begin position="30"/>
        <end position="51"/>
    </location>
</feature>
<dbReference type="PROSITE" id="PS51459">
    <property type="entry name" value="FIDO"/>
    <property type="match status" value="1"/>
</dbReference>
<evidence type="ECO:0000256" key="7">
    <source>
        <dbReference type="ARBA" id="ARBA00022737"/>
    </source>
</evidence>
<feature type="repeat" description="TPR" evidence="23">
    <location>
        <begin position="114"/>
        <end position="147"/>
    </location>
</feature>
<evidence type="ECO:0000259" key="26">
    <source>
        <dbReference type="PROSITE" id="PS51459"/>
    </source>
</evidence>
<feature type="binding site" evidence="20">
    <location>
        <begin position="324"/>
        <end position="327"/>
    </location>
    <ligand>
        <name>ATP</name>
        <dbReference type="ChEBI" id="CHEBI:30616"/>
    </ligand>
</feature>
<evidence type="ECO:0000256" key="23">
    <source>
        <dbReference type="PROSITE-ProRule" id="PRU00339"/>
    </source>
</evidence>
<evidence type="ECO:0000256" key="20">
    <source>
        <dbReference type="PIRSR" id="PIRSR640198-2"/>
    </source>
</evidence>
<evidence type="ECO:0000256" key="11">
    <source>
        <dbReference type="ARBA" id="ARBA00022840"/>
    </source>
</evidence>
<gene>
    <name evidence="27" type="ORF">Bhyg_03895</name>
</gene>
<dbReference type="Pfam" id="PF02661">
    <property type="entry name" value="Fic"/>
    <property type="match status" value="1"/>
</dbReference>
<dbReference type="EMBL" id="WJQU01000001">
    <property type="protein sequence ID" value="KAJ6648664.1"/>
    <property type="molecule type" value="Genomic_DNA"/>
</dbReference>
<comment type="catalytic activity">
    <reaction evidence="16">
        <text>L-threonyl-[protein] + ATP = 3-O-(5'-adenylyl)-L-threonyl-[protein] + diphosphate</text>
        <dbReference type="Rhea" id="RHEA:54292"/>
        <dbReference type="Rhea" id="RHEA-COMP:11060"/>
        <dbReference type="Rhea" id="RHEA-COMP:13847"/>
        <dbReference type="ChEBI" id="CHEBI:30013"/>
        <dbReference type="ChEBI" id="CHEBI:30616"/>
        <dbReference type="ChEBI" id="CHEBI:33019"/>
        <dbReference type="ChEBI" id="CHEBI:138113"/>
        <dbReference type="EC" id="2.7.7.108"/>
    </reaction>
</comment>
<dbReference type="InterPro" id="IPR003812">
    <property type="entry name" value="Fido"/>
</dbReference>